<sequence>MNTFLAPGWDERLDRLRLGIQPVDALADLPGPLDAPAGIAVHLETVPRPHPVPQPSADPHRPTDGAGLPLLRRSPTGRFAVLVGSRRTDAPARLDVRIVDGARRYVPRRLSVPVPDVAAILAADEGGPFPDRACRPALFPGATYGVSTGATAVRGRVLWSSDGAPAQWARVEARLSGTQAVSWRAHADQRGEFLLLVGTLRLQQAMARTGTLDLDVTVRARPRPASSAPVDSPTGSRADPLWHLPVERVGTLTPGDPVTAGTAVPPGYTATLTRAVRCRRGHVVRPDPFVLP</sequence>
<dbReference type="Proteomes" id="UP000198857">
    <property type="component" value="Unassembled WGS sequence"/>
</dbReference>
<proteinExistence type="predicted"/>
<dbReference type="EMBL" id="FOWQ01000001">
    <property type="protein sequence ID" value="SFO74615.1"/>
    <property type="molecule type" value="Genomic_DNA"/>
</dbReference>
<accession>A0A1I5JPD6</accession>
<organism evidence="2 3">
    <name type="scientific">Geodermatophilus dictyosporus</name>
    <dbReference type="NCBI Taxonomy" id="1523247"/>
    <lineage>
        <taxon>Bacteria</taxon>
        <taxon>Bacillati</taxon>
        <taxon>Actinomycetota</taxon>
        <taxon>Actinomycetes</taxon>
        <taxon>Geodermatophilales</taxon>
        <taxon>Geodermatophilaceae</taxon>
        <taxon>Geodermatophilus</taxon>
    </lineage>
</organism>
<name>A0A1I5JPD6_9ACTN</name>
<evidence type="ECO:0000313" key="2">
    <source>
        <dbReference type="EMBL" id="SFO74615.1"/>
    </source>
</evidence>
<evidence type="ECO:0000313" key="3">
    <source>
        <dbReference type="Proteomes" id="UP000198857"/>
    </source>
</evidence>
<dbReference type="STRING" id="1523247.SAMN05660464_0921"/>
<feature type="region of interest" description="Disordered" evidence="1">
    <location>
        <begin position="47"/>
        <end position="70"/>
    </location>
</feature>
<keyword evidence="3" id="KW-1185">Reference proteome</keyword>
<protein>
    <submittedName>
        <fullName evidence="2">Uncharacterized protein</fullName>
    </submittedName>
</protein>
<dbReference type="OrthoDB" id="9151199at2"/>
<dbReference type="AlphaFoldDB" id="A0A1I5JPD6"/>
<dbReference type="RefSeq" id="WP_091107188.1">
    <property type="nucleotide sequence ID" value="NZ_FOWQ01000001.1"/>
</dbReference>
<evidence type="ECO:0000256" key="1">
    <source>
        <dbReference type="SAM" id="MobiDB-lite"/>
    </source>
</evidence>
<reference evidence="3" key="1">
    <citation type="submission" date="2016-10" db="EMBL/GenBank/DDBJ databases">
        <authorList>
            <person name="Varghese N."/>
            <person name="Submissions S."/>
        </authorList>
    </citation>
    <scope>NUCLEOTIDE SEQUENCE [LARGE SCALE GENOMIC DNA]</scope>
    <source>
        <strain evidence="3">DSM 44208</strain>
    </source>
</reference>
<gene>
    <name evidence="2" type="ORF">SAMN05660464_0921</name>
</gene>